<dbReference type="InterPro" id="IPR018060">
    <property type="entry name" value="HTH_AraC"/>
</dbReference>
<evidence type="ECO:0000313" key="6">
    <source>
        <dbReference type="Proteomes" id="UP000008311"/>
    </source>
</evidence>
<sequence length="117" mass="13475">MLVEPQIAELTARSVMIDAPAYAETIDAMEPVTEIDETVDRIRGWLSKNLEKKVNLTEVASCMQVSERTLIRHFKKKLGITPRAYLHNMRIEFAKRMLRETNLRIGKVAERIGYSDI</sequence>
<dbReference type="Pfam" id="PF12833">
    <property type="entry name" value="HTH_18"/>
    <property type="match status" value="1"/>
</dbReference>
<proteinExistence type="predicted"/>
<dbReference type="SUPFAM" id="SSF46689">
    <property type="entry name" value="Homeodomain-like"/>
    <property type="match status" value="1"/>
</dbReference>
<evidence type="ECO:0000256" key="2">
    <source>
        <dbReference type="ARBA" id="ARBA00023125"/>
    </source>
</evidence>
<dbReference type="Proteomes" id="UP000008311">
    <property type="component" value="Unassembled WGS sequence"/>
</dbReference>
<dbReference type="GO" id="GO:0043565">
    <property type="term" value="F:sequence-specific DNA binding"/>
    <property type="evidence" value="ECO:0007669"/>
    <property type="project" value="InterPro"/>
</dbReference>
<dbReference type="PANTHER" id="PTHR43280">
    <property type="entry name" value="ARAC-FAMILY TRANSCRIPTIONAL REGULATOR"/>
    <property type="match status" value="1"/>
</dbReference>
<keyword evidence="2" id="KW-0238">DNA-binding</keyword>
<reference evidence="6" key="1">
    <citation type="journal article" date="2010" name="Nat. Biotechnol.">
        <title>Draft genome sequence of the oilseed species Ricinus communis.</title>
        <authorList>
            <person name="Chan A.P."/>
            <person name="Crabtree J."/>
            <person name="Zhao Q."/>
            <person name="Lorenzi H."/>
            <person name="Orvis J."/>
            <person name="Puiu D."/>
            <person name="Melake-Berhan A."/>
            <person name="Jones K.M."/>
            <person name="Redman J."/>
            <person name="Chen G."/>
            <person name="Cahoon E.B."/>
            <person name="Gedil M."/>
            <person name="Stanke M."/>
            <person name="Haas B.J."/>
            <person name="Wortman J.R."/>
            <person name="Fraser-Liggett C.M."/>
            <person name="Ravel J."/>
            <person name="Rabinowicz P.D."/>
        </authorList>
    </citation>
    <scope>NUCLEOTIDE SEQUENCE [LARGE SCALE GENOMIC DNA]</scope>
    <source>
        <strain evidence="6">cv. Hale</strain>
    </source>
</reference>
<gene>
    <name evidence="5" type="ORF">RCOM_0002940</name>
</gene>
<dbReference type="SMART" id="SM00342">
    <property type="entry name" value="HTH_ARAC"/>
    <property type="match status" value="1"/>
</dbReference>
<evidence type="ECO:0000256" key="3">
    <source>
        <dbReference type="ARBA" id="ARBA00023163"/>
    </source>
</evidence>
<keyword evidence="6" id="KW-1185">Reference proteome</keyword>
<dbReference type="Gene3D" id="1.10.10.60">
    <property type="entry name" value="Homeodomain-like"/>
    <property type="match status" value="1"/>
</dbReference>
<evidence type="ECO:0000313" key="5">
    <source>
        <dbReference type="EMBL" id="EEF27300.1"/>
    </source>
</evidence>
<organism evidence="5 6">
    <name type="scientific">Ricinus communis</name>
    <name type="common">Castor bean</name>
    <dbReference type="NCBI Taxonomy" id="3988"/>
    <lineage>
        <taxon>Eukaryota</taxon>
        <taxon>Viridiplantae</taxon>
        <taxon>Streptophyta</taxon>
        <taxon>Embryophyta</taxon>
        <taxon>Tracheophyta</taxon>
        <taxon>Spermatophyta</taxon>
        <taxon>Magnoliopsida</taxon>
        <taxon>eudicotyledons</taxon>
        <taxon>Gunneridae</taxon>
        <taxon>Pentapetalae</taxon>
        <taxon>rosids</taxon>
        <taxon>fabids</taxon>
        <taxon>Malpighiales</taxon>
        <taxon>Euphorbiaceae</taxon>
        <taxon>Acalyphoideae</taxon>
        <taxon>Acalypheae</taxon>
        <taxon>Ricinus</taxon>
    </lineage>
</organism>
<keyword evidence="3" id="KW-0804">Transcription</keyword>
<evidence type="ECO:0000256" key="1">
    <source>
        <dbReference type="ARBA" id="ARBA00023015"/>
    </source>
</evidence>
<dbReference type="PROSITE" id="PS01124">
    <property type="entry name" value="HTH_ARAC_FAMILY_2"/>
    <property type="match status" value="1"/>
</dbReference>
<dbReference type="PANTHER" id="PTHR43280:SF2">
    <property type="entry name" value="HTH-TYPE TRANSCRIPTIONAL REGULATOR EXSA"/>
    <property type="match status" value="1"/>
</dbReference>
<dbReference type="EMBL" id="EQ975516">
    <property type="protein sequence ID" value="EEF27300.1"/>
    <property type="molecule type" value="Genomic_DNA"/>
</dbReference>
<keyword evidence="1" id="KW-0805">Transcription regulation</keyword>
<evidence type="ECO:0000259" key="4">
    <source>
        <dbReference type="PROSITE" id="PS01124"/>
    </source>
</evidence>
<name>B9TA16_RICCO</name>
<feature type="domain" description="HTH araC/xylS-type" evidence="4">
    <location>
        <begin position="40"/>
        <end position="117"/>
    </location>
</feature>
<accession>B9TA16</accession>
<dbReference type="GO" id="GO:0003700">
    <property type="term" value="F:DNA-binding transcription factor activity"/>
    <property type="evidence" value="ECO:0007669"/>
    <property type="project" value="InterPro"/>
</dbReference>
<dbReference type="AlphaFoldDB" id="B9TA16"/>
<protein>
    <recommendedName>
        <fullName evidence="4">HTH araC/xylS-type domain-containing protein</fullName>
    </recommendedName>
</protein>
<feature type="non-terminal residue" evidence="5">
    <location>
        <position position="117"/>
    </location>
</feature>
<dbReference type="InterPro" id="IPR009057">
    <property type="entry name" value="Homeodomain-like_sf"/>
</dbReference>
<dbReference type="InParanoid" id="B9TA16"/>